<organism evidence="1 2">
    <name type="scientific">Paenibacillus plantiphilus</name>
    <dbReference type="NCBI Taxonomy" id="2905650"/>
    <lineage>
        <taxon>Bacteria</taxon>
        <taxon>Bacillati</taxon>
        <taxon>Bacillota</taxon>
        <taxon>Bacilli</taxon>
        <taxon>Bacillales</taxon>
        <taxon>Paenibacillaceae</taxon>
        <taxon>Paenibacillus</taxon>
    </lineage>
</organism>
<proteinExistence type="predicted"/>
<reference evidence="1" key="1">
    <citation type="submission" date="2022-01" db="EMBL/GenBank/DDBJ databases">
        <authorList>
            <person name="Criscuolo A."/>
        </authorList>
    </citation>
    <scope>NUCLEOTIDE SEQUENCE</scope>
    <source>
        <strain evidence="1">CIP111893</strain>
    </source>
</reference>
<sequence length="61" mass="7172">MNELLRKYEEEKQRLNELGQKSLEKGIPLAQNEAVQAQSRKVDELIVRFHRGRAGRGQRLR</sequence>
<comment type="caution">
    <text evidence="1">The sequence shown here is derived from an EMBL/GenBank/DDBJ whole genome shotgun (WGS) entry which is preliminary data.</text>
</comment>
<dbReference type="Proteomes" id="UP000838686">
    <property type="component" value="Unassembled WGS sequence"/>
</dbReference>
<keyword evidence="2" id="KW-1185">Reference proteome</keyword>
<gene>
    <name evidence="1" type="ORF">PAECIP111893_03658</name>
</gene>
<protein>
    <recommendedName>
        <fullName evidence="3">Spo0E like sporulation regulatory protein</fullName>
    </recommendedName>
</protein>
<evidence type="ECO:0000313" key="1">
    <source>
        <dbReference type="EMBL" id="CAH1213266.1"/>
    </source>
</evidence>
<name>A0ABN8GR46_9BACL</name>
<dbReference type="EMBL" id="CAKMMF010000021">
    <property type="protein sequence ID" value="CAH1213266.1"/>
    <property type="molecule type" value="Genomic_DNA"/>
</dbReference>
<accession>A0ABN8GR46</accession>
<dbReference type="RefSeq" id="WP_236344027.1">
    <property type="nucleotide sequence ID" value="NZ_CAKMMF010000021.1"/>
</dbReference>
<evidence type="ECO:0000313" key="2">
    <source>
        <dbReference type="Proteomes" id="UP000838686"/>
    </source>
</evidence>
<evidence type="ECO:0008006" key="3">
    <source>
        <dbReference type="Google" id="ProtNLM"/>
    </source>
</evidence>